<evidence type="ECO:0000256" key="2">
    <source>
        <dbReference type="SAM" id="MobiDB-lite"/>
    </source>
</evidence>
<gene>
    <name evidence="4" type="ORF">K452DRAFT_321578</name>
</gene>
<feature type="region of interest" description="Disordered" evidence="2">
    <location>
        <begin position="1"/>
        <end position="59"/>
    </location>
</feature>
<evidence type="ECO:0000313" key="5">
    <source>
        <dbReference type="Proteomes" id="UP000799438"/>
    </source>
</evidence>
<evidence type="ECO:0000256" key="3">
    <source>
        <dbReference type="SAM" id="Phobius"/>
    </source>
</evidence>
<feature type="coiled-coil region" evidence="1">
    <location>
        <begin position="345"/>
        <end position="372"/>
    </location>
</feature>
<name>A0A6A6B3B4_9PEZI</name>
<feature type="compositionally biased region" description="Low complexity" evidence="2">
    <location>
        <begin position="231"/>
        <end position="259"/>
    </location>
</feature>
<dbReference type="Proteomes" id="UP000799438">
    <property type="component" value="Unassembled WGS sequence"/>
</dbReference>
<feature type="region of interest" description="Disordered" evidence="2">
    <location>
        <begin position="120"/>
        <end position="266"/>
    </location>
</feature>
<feature type="compositionally biased region" description="Polar residues" evidence="2">
    <location>
        <begin position="221"/>
        <end position="230"/>
    </location>
</feature>
<keyword evidence="5" id="KW-1185">Reference proteome</keyword>
<feature type="compositionally biased region" description="Polar residues" evidence="2">
    <location>
        <begin position="7"/>
        <end position="16"/>
    </location>
</feature>
<feature type="compositionally biased region" description="Basic and acidic residues" evidence="2">
    <location>
        <begin position="135"/>
        <end position="176"/>
    </location>
</feature>
<keyword evidence="3" id="KW-0812">Transmembrane</keyword>
<dbReference type="RefSeq" id="XP_033393419.1">
    <property type="nucleotide sequence ID" value="XM_033544408.1"/>
</dbReference>
<protein>
    <submittedName>
        <fullName evidence="4">Uncharacterized protein</fullName>
    </submittedName>
</protein>
<sequence>MGKAESTPYNYSSSGGAPQHTPLDQIAMAERHEPRSHAQDNECPGTGTENGAQTRTQTQTQIQTALNAYDGSDFSSYVLIQRLLSEGILRPRGHRGEGSGRMACLHGDERVGYAGIPYVRPRSDAHANGNENDSESDKKDASEPRKEEFRDKGWERRVREARAREAAIEEEAKTYESESEGESEGNSGAVRKGAVCNSDGDESSTMSWDLNDSDSELETSPGFTPSEGTSTDAAVDTATAAQDEGSAPPAADDPAPALPSSESISQAARIAQLEAALSEARTAKRKDESASMQEAVAARLEAEVLRKELDSARGALVVLAELLGKAQAGAAATPTAEQGGQGPAVEQMAKRCEAAEKSAEEAKLKIARSDARKKRELRRARIEQRRQDFELWAQTWDDYRAEEAEWKEKLELRTSLTILYDVERYIDGERRLRQKMDALREKILESDYEDDEEESDNEEQERKDLCLFVAFVLFLMLGVVLVMS</sequence>
<feature type="compositionally biased region" description="Basic and acidic residues" evidence="2">
    <location>
        <begin position="29"/>
        <end position="40"/>
    </location>
</feature>
<dbReference type="GeneID" id="54301904"/>
<reference evidence="4" key="1">
    <citation type="journal article" date="2020" name="Stud. Mycol.">
        <title>101 Dothideomycetes genomes: a test case for predicting lifestyles and emergence of pathogens.</title>
        <authorList>
            <person name="Haridas S."/>
            <person name="Albert R."/>
            <person name="Binder M."/>
            <person name="Bloem J."/>
            <person name="Labutti K."/>
            <person name="Salamov A."/>
            <person name="Andreopoulos B."/>
            <person name="Baker S."/>
            <person name="Barry K."/>
            <person name="Bills G."/>
            <person name="Bluhm B."/>
            <person name="Cannon C."/>
            <person name="Castanera R."/>
            <person name="Culley D."/>
            <person name="Daum C."/>
            <person name="Ezra D."/>
            <person name="Gonzalez J."/>
            <person name="Henrissat B."/>
            <person name="Kuo A."/>
            <person name="Liang C."/>
            <person name="Lipzen A."/>
            <person name="Lutzoni F."/>
            <person name="Magnuson J."/>
            <person name="Mondo S."/>
            <person name="Nolan M."/>
            <person name="Ohm R."/>
            <person name="Pangilinan J."/>
            <person name="Park H.-J."/>
            <person name="Ramirez L."/>
            <person name="Alfaro M."/>
            <person name="Sun H."/>
            <person name="Tritt A."/>
            <person name="Yoshinaga Y."/>
            <person name="Zwiers L.-H."/>
            <person name="Turgeon B."/>
            <person name="Goodwin S."/>
            <person name="Spatafora J."/>
            <person name="Crous P."/>
            <person name="Grigoriev I."/>
        </authorList>
    </citation>
    <scope>NUCLEOTIDE SEQUENCE</scope>
    <source>
        <strain evidence="4">CBS 121167</strain>
    </source>
</reference>
<feature type="transmembrane region" description="Helical" evidence="3">
    <location>
        <begin position="465"/>
        <end position="483"/>
    </location>
</feature>
<keyword evidence="1" id="KW-0175">Coiled coil</keyword>
<evidence type="ECO:0000256" key="1">
    <source>
        <dbReference type="SAM" id="Coils"/>
    </source>
</evidence>
<accession>A0A6A6B3B4</accession>
<dbReference type="AlphaFoldDB" id="A0A6A6B3B4"/>
<proteinExistence type="predicted"/>
<dbReference type="EMBL" id="ML995500">
    <property type="protein sequence ID" value="KAF2137704.1"/>
    <property type="molecule type" value="Genomic_DNA"/>
</dbReference>
<organism evidence="4 5">
    <name type="scientific">Aplosporella prunicola CBS 121167</name>
    <dbReference type="NCBI Taxonomy" id="1176127"/>
    <lineage>
        <taxon>Eukaryota</taxon>
        <taxon>Fungi</taxon>
        <taxon>Dikarya</taxon>
        <taxon>Ascomycota</taxon>
        <taxon>Pezizomycotina</taxon>
        <taxon>Dothideomycetes</taxon>
        <taxon>Dothideomycetes incertae sedis</taxon>
        <taxon>Botryosphaeriales</taxon>
        <taxon>Aplosporellaceae</taxon>
        <taxon>Aplosporella</taxon>
    </lineage>
</organism>
<keyword evidence="3" id="KW-0472">Membrane</keyword>
<keyword evidence="3" id="KW-1133">Transmembrane helix</keyword>
<evidence type="ECO:0000313" key="4">
    <source>
        <dbReference type="EMBL" id="KAF2137704.1"/>
    </source>
</evidence>
<feature type="coiled-coil region" evidence="1">
    <location>
        <begin position="422"/>
        <end position="461"/>
    </location>
</feature>